<reference evidence="3" key="1">
    <citation type="submission" date="2022-07" db="EMBL/GenBank/DDBJ databases">
        <title>Genome Sequence of Leucocoprinus birnbaumii.</title>
        <authorList>
            <person name="Buettner E."/>
        </authorList>
    </citation>
    <scope>NUCLEOTIDE SEQUENCE</scope>
    <source>
        <strain evidence="3">VT141</strain>
    </source>
</reference>
<evidence type="ECO:0000313" key="4">
    <source>
        <dbReference type="Proteomes" id="UP001213000"/>
    </source>
</evidence>
<accession>A0AAD5VNJ6</accession>
<keyword evidence="1" id="KW-0175">Coiled coil</keyword>
<gene>
    <name evidence="3" type="ORF">NP233_g7851</name>
</gene>
<protein>
    <submittedName>
        <fullName evidence="3">Uncharacterized protein</fullName>
    </submittedName>
</protein>
<name>A0AAD5VNJ6_9AGAR</name>
<feature type="coiled-coil region" evidence="1">
    <location>
        <begin position="39"/>
        <end position="110"/>
    </location>
</feature>
<evidence type="ECO:0000256" key="2">
    <source>
        <dbReference type="SAM" id="MobiDB-lite"/>
    </source>
</evidence>
<keyword evidence="4" id="KW-1185">Reference proteome</keyword>
<dbReference type="EMBL" id="JANIEX010000599">
    <property type="protein sequence ID" value="KAJ3565111.1"/>
    <property type="molecule type" value="Genomic_DNA"/>
</dbReference>
<feature type="region of interest" description="Disordered" evidence="2">
    <location>
        <begin position="1"/>
        <end position="37"/>
    </location>
</feature>
<proteinExistence type="predicted"/>
<comment type="caution">
    <text evidence="3">The sequence shown here is derived from an EMBL/GenBank/DDBJ whole genome shotgun (WGS) entry which is preliminary data.</text>
</comment>
<evidence type="ECO:0000256" key="1">
    <source>
        <dbReference type="SAM" id="Coils"/>
    </source>
</evidence>
<sequence>MPQPTADGPTANATDPSFSFKDIPRSINNIPPAGWSWGEKQETEKFKEKQDQLAELRKQATDAMSDMTEATLESILSGAEALKAKLIASRELRKQQEEQLRREIEEQEKNPPRLI</sequence>
<organism evidence="3 4">
    <name type="scientific">Leucocoprinus birnbaumii</name>
    <dbReference type="NCBI Taxonomy" id="56174"/>
    <lineage>
        <taxon>Eukaryota</taxon>
        <taxon>Fungi</taxon>
        <taxon>Dikarya</taxon>
        <taxon>Basidiomycota</taxon>
        <taxon>Agaricomycotina</taxon>
        <taxon>Agaricomycetes</taxon>
        <taxon>Agaricomycetidae</taxon>
        <taxon>Agaricales</taxon>
        <taxon>Agaricineae</taxon>
        <taxon>Agaricaceae</taxon>
        <taxon>Leucocoprinus</taxon>
    </lineage>
</organism>
<evidence type="ECO:0000313" key="3">
    <source>
        <dbReference type="EMBL" id="KAJ3565111.1"/>
    </source>
</evidence>
<dbReference type="Proteomes" id="UP001213000">
    <property type="component" value="Unassembled WGS sequence"/>
</dbReference>
<dbReference type="AlphaFoldDB" id="A0AAD5VNJ6"/>